<dbReference type="InterPro" id="IPR000551">
    <property type="entry name" value="MerR-type_HTH_dom"/>
</dbReference>
<dbReference type="InterPro" id="IPR047057">
    <property type="entry name" value="MerR_fam"/>
</dbReference>
<dbReference type="GO" id="GO:0003700">
    <property type="term" value="F:DNA-binding transcription factor activity"/>
    <property type="evidence" value="ECO:0007669"/>
    <property type="project" value="InterPro"/>
</dbReference>
<dbReference type="Pfam" id="PF13411">
    <property type="entry name" value="MerR_1"/>
    <property type="match status" value="1"/>
</dbReference>
<evidence type="ECO:0000313" key="4">
    <source>
        <dbReference type="Proteomes" id="UP001155901"/>
    </source>
</evidence>
<accession>A0AA41L8P7</accession>
<evidence type="ECO:0000256" key="1">
    <source>
        <dbReference type="SAM" id="Coils"/>
    </source>
</evidence>
<dbReference type="PANTHER" id="PTHR30204">
    <property type="entry name" value="REDOX-CYCLING DRUG-SENSING TRANSCRIPTIONAL ACTIVATOR SOXR"/>
    <property type="match status" value="1"/>
</dbReference>
<feature type="coiled-coil region" evidence="1">
    <location>
        <begin position="87"/>
        <end position="114"/>
    </location>
</feature>
<dbReference type="Proteomes" id="UP001155901">
    <property type="component" value="Unassembled WGS sequence"/>
</dbReference>
<sequence length="132" mass="15209">MMNLKIGELAARTGCQAETIRYYERRGLLDAPTRSGGNYRLYGARHVDRLTFIRRCRGLDMSLDEVQSLLAFQDHPEQPCCGVNDLLDQHIGEIQRKMSELQSLQDELLRLRARCQSTGRVRECEILRDLVS</sequence>
<protein>
    <submittedName>
        <fullName evidence="3">Cd(II)/Pb(II)-responsive transcriptional regulator</fullName>
    </submittedName>
</protein>
<comment type="caution">
    <text evidence="3">The sequence shown here is derived from an EMBL/GenBank/DDBJ whole genome shotgun (WGS) entry which is preliminary data.</text>
</comment>
<evidence type="ECO:0000313" key="3">
    <source>
        <dbReference type="EMBL" id="MBV6325557.1"/>
    </source>
</evidence>
<evidence type="ECO:0000259" key="2">
    <source>
        <dbReference type="PROSITE" id="PS50937"/>
    </source>
</evidence>
<gene>
    <name evidence="3" type="primary">cadR</name>
    <name evidence="3" type="ORF">KVP70_32090</name>
</gene>
<keyword evidence="1" id="KW-0175">Coiled coil</keyword>
<dbReference type="InterPro" id="IPR011791">
    <property type="entry name" value="CadR-PbrR"/>
</dbReference>
<reference evidence="3" key="1">
    <citation type="submission" date="2021-07" db="EMBL/GenBank/DDBJ databases">
        <title>Characterization of violacein-producing bacteria and related species.</title>
        <authorList>
            <person name="Wilson H.S."/>
            <person name="De Leon M.E."/>
        </authorList>
    </citation>
    <scope>NUCLEOTIDE SEQUENCE</scope>
    <source>
        <strain evidence="3">HSC-15S17</strain>
    </source>
</reference>
<dbReference type="GO" id="GO:0046872">
    <property type="term" value="F:metal ion binding"/>
    <property type="evidence" value="ECO:0007669"/>
    <property type="project" value="InterPro"/>
</dbReference>
<proteinExistence type="predicted"/>
<dbReference type="GO" id="GO:0003677">
    <property type="term" value="F:DNA binding"/>
    <property type="evidence" value="ECO:0007669"/>
    <property type="project" value="InterPro"/>
</dbReference>
<organism evidence="3 4">
    <name type="scientific">Duganella violaceipulchra</name>
    <dbReference type="NCBI Taxonomy" id="2849652"/>
    <lineage>
        <taxon>Bacteria</taxon>
        <taxon>Pseudomonadati</taxon>
        <taxon>Pseudomonadota</taxon>
        <taxon>Betaproteobacteria</taxon>
        <taxon>Burkholderiales</taxon>
        <taxon>Oxalobacteraceae</taxon>
        <taxon>Telluria group</taxon>
        <taxon>Duganella</taxon>
    </lineage>
</organism>
<dbReference type="PROSITE" id="PS50937">
    <property type="entry name" value="HTH_MERR_2"/>
    <property type="match status" value="1"/>
</dbReference>
<dbReference type="CDD" id="cd04784">
    <property type="entry name" value="HTH_CadR-PbrR"/>
    <property type="match status" value="1"/>
</dbReference>
<dbReference type="PANTHER" id="PTHR30204:SF92">
    <property type="entry name" value="HTH-TYPE TRANSCRIPTIONAL REGULATOR ZNTR"/>
    <property type="match status" value="1"/>
</dbReference>
<feature type="domain" description="HTH merR-type" evidence="2">
    <location>
        <begin position="3"/>
        <end position="72"/>
    </location>
</feature>
<dbReference type="GO" id="GO:0045893">
    <property type="term" value="P:positive regulation of DNA-templated transcription"/>
    <property type="evidence" value="ECO:0007669"/>
    <property type="project" value="InterPro"/>
</dbReference>
<dbReference type="AlphaFoldDB" id="A0AA41L8P7"/>
<name>A0AA41L8P7_9BURK</name>
<dbReference type="SMART" id="SM00422">
    <property type="entry name" value="HTH_MERR"/>
    <property type="match status" value="1"/>
</dbReference>
<dbReference type="NCBIfam" id="TIGR02047">
    <property type="entry name" value="CadR-PbrR"/>
    <property type="match status" value="1"/>
</dbReference>
<dbReference type="EMBL" id="JAHTGR010000037">
    <property type="protein sequence ID" value="MBV6325557.1"/>
    <property type="molecule type" value="Genomic_DNA"/>
</dbReference>